<sequence>MQRATPCTGQTEPSGCSMKIDTLLKLPARATLPRYPVYGTLRSQDAIRCLDTRSM</sequence>
<reference evidence="1" key="1">
    <citation type="journal article" date="2023" name="G3 (Bethesda)">
        <title>A reference genome for the long-term kleptoplast-retaining sea slug Elysia crispata morphotype clarki.</title>
        <authorList>
            <person name="Eastman K.E."/>
            <person name="Pendleton A.L."/>
            <person name="Shaikh M.A."/>
            <person name="Suttiyut T."/>
            <person name="Ogas R."/>
            <person name="Tomko P."/>
            <person name="Gavelis G."/>
            <person name="Widhalm J.R."/>
            <person name="Wisecaver J.H."/>
        </authorList>
    </citation>
    <scope>NUCLEOTIDE SEQUENCE</scope>
    <source>
        <strain evidence="1">ECLA1</strain>
    </source>
</reference>
<accession>A0AAE0YYU3</accession>
<keyword evidence="2" id="KW-1185">Reference proteome</keyword>
<proteinExistence type="predicted"/>
<comment type="caution">
    <text evidence="1">The sequence shown here is derived from an EMBL/GenBank/DDBJ whole genome shotgun (WGS) entry which is preliminary data.</text>
</comment>
<dbReference type="AlphaFoldDB" id="A0AAE0YYU3"/>
<protein>
    <submittedName>
        <fullName evidence="1">Uncharacterized protein</fullName>
    </submittedName>
</protein>
<evidence type="ECO:0000313" key="2">
    <source>
        <dbReference type="Proteomes" id="UP001283361"/>
    </source>
</evidence>
<name>A0AAE0YYU3_9GAST</name>
<dbReference type="Proteomes" id="UP001283361">
    <property type="component" value="Unassembled WGS sequence"/>
</dbReference>
<gene>
    <name evidence="1" type="ORF">RRG08_066916</name>
</gene>
<evidence type="ECO:0000313" key="1">
    <source>
        <dbReference type="EMBL" id="KAK3759605.1"/>
    </source>
</evidence>
<feature type="non-terminal residue" evidence="1">
    <location>
        <position position="55"/>
    </location>
</feature>
<organism evidence="1 2">
    <name type="scientific">Elysia crispata</name>
    <name type="common">lettuce slug</name>
    <dbReference type="NCBI Taxonomy" id="231223"/>
    <lineage>
        <taxon>Eukaryota</taxon>
        <taxon>Metazoa</taxon>
        <taxon>Spiralia</taxon>
        <taxon>Lophotrochozoa</taxon>
        <taxon>Mollusca</taxon>
        <taxon>Gastropoda</taxon>
        <taxon>Heterobranchia</taxon>
        <taxon>Euthyneura</taxon>
        <taxon>Panpulmonata</taxon>
        <taxon>Sacoglossa</taxon>
        <taxon>Placobranchoidea</taxon>
        <taxon>Plakobranchidae</taxon>
        <taxon>Elysia</taxon>
    </lineage>
</organism>
<dbReference type="EMBL" id="JAWDGP010005102">
    <property type="protein sequence ID" value="KAK3759605.1"/>
    <property type="molecule type" value="Genomic_DNA"/>
</dbReference>